<dbReference type="SUPFAM" id="SSF54506">
    <property type="entry name" value="Diaminopimelate epimerase-like"/>
    <property type="match status" value="1"/>
</dbReference>
<dbReference type="PIRSF" id="PIRSF016184">
    <property type="entry name" value="PhzC_PhzF"/>
    <property type="match status" value="1"/>
</dbReference>
<organism evidence="3 4">
    <name type="scientific">Amycolatopsis heterodermiae</name>
    <dbReference type="NCBI Taxonomy" id="3110235"/>
    <lineage>
        <taxon>Bacteria</taxon>
        <taxon>Bacillati</taxon>
        <taxon>Actinomycetota</taxon>
        <taxon>Actinomycetes</taxon>
        <taxon>Pseudonocardiales</taxon>
        <taxon>Pseudonocardiaceae</taxon>
        <taxon>Amycolatopsis</taxon>
    </lineage>
</organism>
<proteinExistence type="inferred from homology"/>
<keyword evidence="2" id="KW-0413">Isomerase</keyword>
<dbReference type="NCBIfam" id="TIGR00654">
    <property type="entry name" value="PhzF_family"/>
    <property type="match status" value="1"/>
</dbReference>
<comment type="similarity">
    <text evidence="1">Belongs to the PhzF family.</text>
</comment>
<dbReference type="EMBL" id="JAYFSI010000001">
    <property type="protein sequence ID" value="MEA5358986.1"/>
    <property type="molecule type" value="Genomic_DNA"/>
</dbReference>
<gene>
    <name evidence="3" type="ORF">VA596_05520</name>
</gene>
<dbReference type="RefSeq" id="WP_323324222.1">
    <property type="nucleotide sequence ID" value="NZ_JAYFSI010000001.1"/>
</dbReference>
<dbReference type="InterPro" id="IPR003719">
    <property type="entry name" value="Phenazine_PhzF-like"/>
</dbReference>
<dbReference type="PANTHER" id="PTHR13774:SF17">
    <property type="entry name" value="PHENAZINE BIOSYNTHESIS-LIKE DOMAIN-CONTAINING PROTEIN"/>
    <property type="match status" value="1"/>
</dbReference>
<dbReference type="Gene3D" id="3.10.310.10">
    <property type="entry name" value="Diaminopimelate Epimerase, Chain A, domain 1"/>
    <property type="match status" value="2"/>
</dbReference>
<name>A0ABU5R0V6_9PSEU</name>
<evidence type="ECO:0000313" key="4">
    <source>
        <dbReference type="Proteomes" id="UP001304298"/>
    </source>
</evidence>
<evidence type="ECO:0000256" key="1">
    <source>
        <dbReference type="ARBA" id="ARBA00008270"/>
    </source>
</evidence>
<reference evidence="3 4" key="1">
    <citation type="submission" date="2023-12" db="EMBL/GenBank/DDBJ databases">
        <title>Amycolatopsis sp. V23-08.</title>
        <authorList>
            <person name="Somphong A."/>
        </authorList>
    </citation>
    <scope>NUCLEOTIDE SEQUENCE [LARGE SCALE GENOMIC DNA]</scope>
    <source>
        <strain evidence="3 4">V23-08</strain>
    </source>
</reference>
<sequence>MRFFIVDAFTDRAFAGNSAGVVLLDAPAEPAWMQAVAAEMRHSETAFVVTTGDGPKSLRWFTPAAEVALCGHATVATTHVLGGEQVYTTLSGELRAKAADGWVELDFPSDPPADTEDDLSAILPGVGIERIGRGVDNLFAVLPDAKAVRTLEPRLNELKATWKGRLLVTAAGDVDGVDYVSRFFGPGVGVDEDPVTGSAHCILSPYWSERLGKTELTGEQASARGGIVRTRQNGDRVHLSGQAVTVVSGELHV</sequence>
<dbReference type="Pfam" id="PF02567">
    <property type="entry name" value="PhzC-PhzF"/>
    <property type="match status" value="1"/>
</dbReference>
<comment type="caution">
    <text evidence="3">The sequence shown here is derived from an EMBL/GenBank/DDBJ whole genome shotgun (WGS) entry which is preliminary data.</text>
</comment>
<evidence type="ECO:0000313" key="3">
    <source>
        <dbReference type="EMBL" id="MEA5358986.1"/>
    </source>
</evidence>
<dbReference type="PANTHER" id="PTHR13774">
    <property type="entry name" value="PHENAZINE BIOSYNTHESIS PROTEIN"/>
    <property type="match status" value="1"/>
</dbReference>
<evidence type="ECO:0000256" key="2">
    <source>
        <dbReference type="ARBA" id="ARBA00023235"/>
    </source>
</evidence>
<protein>
    <submittedName>
        <fullName evidence="3">PhzF family phenazine biosynthesis protein</fullName>
    </submittedName>
</protein>
<accession>A0ABU5R0V6</accession>
<dbReference type="Proteomes" id="UP001304298">
    <property type="component" value="Unassembled WGS sequence"/>
</dbReference>
<keyword evidence="4" id="KW-1185">Reference proteome</keyword>